<feature type="disulfide bond" evidence="5">
    <location>
        <begin position="75"/>
        <end position="124"/>
    </location>
</feature>
<dbReference type="Gene3D" id="2.10.90.10">
    <property type="entry name" value="Cystine-knot cytokines"/>
    <property type="match status" value="1"/>
</dbReference>
<dbReference type="HOGENOM" id="CLU_1557023_0_0_1"/>
<sequence>MFIRQFNNSGVPDNLRLVSCHGFKIRDSLIILVFLTISASSVAMDLRSGVLNRDKCQIQVVRLTIHPPEIFQDRCASARVVSFGCRGQCHSYSKIDRHNTSRIMRSCNCCEPVRVGIRLAVLPCLNGVLIRTPVKFARQCSCRPCFTSVQNMDINRLQQLLQKTSLRNKLLG</sequence>
<protein>
    <recommendedName>
        <fullName evidence="6">CTCK domain-containing protein</fullName>
    </recommendedName>
</protein>
<dbReference type="CTD" id="20243270"/>
<evidence type="ECO:0000256" key="3">
    <source>
        <dbReference type="ARBA" id="ARBA00022729"/>
    </source>
</evidence>
<evidence type="ECO:0000256" key="2">
    <source>
        <dbReference type="ARBA" id="ARBA00022525"/>
    </source>
</evidence>
<dbReference type="SMART" id="SM00041">
    <property type="entry name" value="CT"/>
    <property type="match status" value="1"/>
</dbReference>
<name>V3ZP56_LOTGI</name>
<evidence type="ECO:0000256" key="5">
    <source>
        <dbReference type="PROSITE-ProRule" id="PRU00039"/>
    </source>
</evidence>
<reference evidence="7 8" key="1">
    <citation type="journal article" date="2013" name="Nature">
        <title>Insights into bilaterian evolution from three spiralian genomes.</title>
        <authorList>
            <person name="Simakov O."/>
            <person name="Marletaz F."/>
            <person name="Cho S.J."/>
            <person name="Edsinger-Gonzales E."/>
            <person name="Havlak P."/>
            <person name="Hellsten U."/>
            <person name="Kuo D.H."/>
            <person name="Larsson T."/>
            <person name="Lv J."/>
            <person name="Arendt D."/>
            <person name="Savage R."/>
            <person name="Osoegawa K."/>
            <person name="de Jong P."/>
            <person name="Grimwood J."/>
            <person name="Chapman J.A."/>
            <person name="Shapiro H."/>
            <person name="Aerts A."/>
            <person name="Otillar R.P."/>
            <person name="Terry A.Y."/>
            <person name="Boore J.L."/>
            <person name="Grigoriev I.V."/>
            <person name="Lindberg D.R."/>
            <person name="Seaver E.C."/>
            <person name="Weisblat D.A."/>
            <person name="Putnam N.H."/>
            <person name="Rokhsar D.S."/>
        </authorList>
    </citation>
    <scope>NUCLEOTIDE SEQUENCE [LARGE SCALE GENOMIC DNA]</scope>
</reference>
<dbReference type="AlphaFoldDB" id="V3ZP56"/>
<dbReference type="InterPro" id="IPR006207">
    <property type="entry name" value="Cys_knot_C"/>
</dbReference>
<dbReference type="RefSeq" id="XP_009056134.1">
    <property type="nucleotide sequence ID" value="XM_009057886.1"/>
</dbReference>
<dbReference type="PROSITE" id="PS01225">
    <property type="entry name" value="CTCK_2"/>
    <property type="match status" value="1"/>
</dbReference>
<evidence type="ECO:0000313" key="7">
    <source>
        <dbReference type="EMBL" id="ESO93183.1"/>
    </source>
</evidence>
<dbReference type="GeneID" id="20243270"/>
<dbReference type="EMBL" id="KB201952">
    <property type="protein sequence ID" value="ESO93183.1"/>
    <property type="molecule type" value="Genomic_DNA"/>
</dbReference>
<evidence type="ECO:0000256" key="4">
    <source>
        <dbReference type="ARBA" id="ARBA00023157"/>
    </source>
</evidence>
<dbReference type="OMA" id="NCETAYI"/>
<dbReference type="Proteomes" id="UP000030746">
    <property type="component" value="Unassembled WGS sequence"/>
</dbReference>
<evidence type="ECO:0000313" key="8">
    <source>
        <dbReference type="Proteomes" id="UP000030746"/>
    </source>
</evidence>
<dbReference type="Pfam" id="PF03045">
    <property type="entry name" value="DAN"/>
    <property type="match status" value="1"/>
</dbReference>
<dbReference type="PROSITE" id="PS01185">
    <property type="entry name" value="CTCK_1"/>
    <property type="match status" value="1"/>
</dbReference>
<gene>
    <name evidence="7" type="ORF">LOTGIDRAFT_175598</name>
</gene>
<comment type="caution">
    <text evidence="5">Lacks conserved residue(s) required for the propagation of feature annotation.</text>
</comment>
<accession>V3ZP56</accession>
<keyword evidence="8" id="KW-1185">Reference proteome</keyword>
<evidence type="ECO:0000259" key="6">
    <source>
        <dbReference type="PROSITE" id="PS01225"/>
    </source>
</evidence>
<proteinExistence type="predicted"/>
<dbReference type="InterPro" id="IPR004133">
    <property type="entry name" value="DAN_dom"/>
</dbReference>
<keyword evidence="3" id="KW-0732">Signal</keyword>
<keyword evidence="4 5" id="KW-1015">Disulfide bond</keyword>
<comment type="subcellular location">
    <subcellularLocation>
        <location evidence="1">Secreted</location>
    </subcellularLocation>
</comment>
<evidence type="ECO:0000256" key="1">
    <source>
        <dbReference type="ARBA" id="ARBA00004613"/>
    </source>
</evidence>
<feature type="domain" description="CTCK" evidence="6">
    <location>
        <begin position="56"/>
        <end position="146"/>
    </location>
</feature>
<dbReference type="GO" id="GO:0005576">
    <property type="term" value="C:extracellular region"/>
    <property type="evidence" value="ECO:0007669"/>
    <property type="project" value="UniProtKB-SubCell"/>
</dbReference>
<keyword evidence="2" id="KW-0964">Secreted</keyword>
<dbReference type="InterPro" id="IPR029034">
    <property type="entry name" value="Cystine-knot_cytokine"/>
</dbReference>
<dbReference type="OrthoDB" id="6042322at2759"/>
<dbReference type="KEGG" id="lgi:LOTGIDRAFT_175598"/>
<organism evidence="7 8">
    <name type="scientific">Lottia gigantea</name>
    <name type="common">Giant owl limpet</name>
    <dbReference type="NCBI Taxonomy" id="225164"/>
    <lineage>
        <taxon>Eukaryota</taxon>
        <taxon>Metazoa</taxon>
        <taxon>Spiralia</taxon>
        <taxon>Lophotrochozoa</taxon>
        <taxon>Mollusca</taxon>
        <taxon>Gastropoda</taxon>
        <taxon>Patellogastropoda</taxon>
        <taxon>Lottioidea</taxon>
        <taxon>Lottiidae</taxon>
        <taxon>Lottia</taxon>
    </lineage>
</organism>